<dbReference type="Pfam" id="PF06748">
    <property type="entry name" value="DUF1217"/>
    <property type="match status" value="1"/>
</dbReference>
<gene>
    <name evidence="1" type="ORF">ACFSGJ_15950</name>
</gene>
<dbReference type="Gene3D" id="1.10.3700.10">
    <property type="entry name" value="AGR C 984p-like"/>
    <property type="match status" value="1"/>
</dbReference>
<dbReference type="InterPro" id="IPR023157">
    <property type="entry name" value="AGR-C-984p-like_sf"/>
</dbReference>
<comment type="caution">
    <text evidence="1">The sequence shown here is derived from an EMBL/GenBank/DDBJ whole genome shotgun (WGS) entry which is preliminary data.</text>
</comment>
<dbReference type="Proteomes" id="UP001597353">
    <property type="component" value="Unassembled WGS sequence"/>
</dbReference>
<accession>A0ABW4S8G2</accession>
<proteinExistence type="predicted"/>
<dbReference type="EMBL" id="JBHUGH010000012">
    <property type="protein sequence ID" value="MFD1913706.1"/>
    <property type="molecule type" value="Genomic_DNA"/>
</dbReference>
<dbReference type="InterPro" id="IPR010626">
    <property type="entry name" value="DUF1217"/>
</dbReference>
<organism evidence="1 2">
    <name type="scientific">Halodurantibacterium flavum</name>
    <dbReference type="NCBI Taxonomy" id="1382802"/>
    <lineage>
        <taxon>Bacteria</taxon>
        <taxon>Pseudomonadati</taxon>
        <taxon>Pseudomonadota</taxon>
        <taxon>Alphaproteobacteria</taxon>
        <taxon>Rhodobacterales</taxon>
        <taxon>Paracoccaceae</taxon>
        <taxon>Halodurantibacterium</taxon>
    </lineage>
</organism>
<evidence type="ECO:0000313" key="1">
    <source>
        <dbReference type="EMBL" id="MFD1913706.1"/>
    </source>
</evidence>
<sequence>MDRQTELFNRAPQIERDKAYFLEKIGSIDTAEELVGDRRLLRVALGAFGLEDDVNNTFFIRKVLEEGTLDPKSLANRLADKRYQEMAKAFNFDLSPPSTKISDFGARIVDAYKSRSFEVAVGEQDQNLRLALSLRRELAKLAEGSASENTKWFTLLGSAPMREVVQTAFGLPSSFGSIDLDIQLSTLKAKARSIFGDDSVSQFQDPDKVEQLIQRFLLRSEVNNLGTGMNSGSIALQLLQTSASRFSAR</sequence>
<name>A0ABW4S8G2_9RHOB</name>
<protein>
    <submittedName>
        <fullName evidence="1">DUF1217 domain-containing protein</fullName>
    </submittedName>
</protein>
<evidence type="ECO:0000313" key="2">
    <source>
        <dbReference type="Proteomes" id="UP001597353"/>
    </source>
</evidence>
<keyword evidence="2" id="KW-1185">Reference proteome</keyword>
<reference evidence="2" key="1">
    <citation type="journal article" date="2019" name="Int. J. Syst. Evol. Microbiol.">
        <title>The Global Catalogue of Microorganisms (GCM) 10K type strain sequencing project: providing services to taxonomists for standard genome sequencing and annotation.</title>
        <authorList>
            <consortium name="The Broad Institute Genomics Platform"/>
            <consortium name="The Broad Institute Genome Sequencing Center for Infectious Disease"/>
            <person name="Wu L."/>
            <person name="Ma J."/>
        </authorList>
    </citation>
    <scope>NUCLEOTIDE SEQUENCE [LARGE SCALE GENOMIC DNA]</scope>
    <source>
        <strain evidence="2">CGMCC 4.7242</strain>
    </source>
</reference>
<dbReference type="RefSeq" id="WP_390263985.1">
    <property type="nucleotide sequence ID" value="NZ_JBHUGH010000012.1"/>
</dbReference>
<dbReference type="SUPFAM" id="SSF158837">
    <property type="entry name" value="AGR C 984p-like"/>
    <property type="match status" value="1"/>
</dbReference>